<dbReference type="FunFam" id="1.10.167.10:FF:000004">
    <property type="entry name" value="sorting nexin-14 isoform X1"/>
    <property type="match status" value="1"/>
</dbReference>
<dbReference type="OrthoDB" id="5957963at2759"/>
<gene>
    <name evidence="12" type="primary">SNX14</name>
    <name evidence="12" type="ORF">Y1Q_0014172</name>
</gene>
<dbReference type="SUPFAM" id="SSF48097">
    <property type="entry name" value="Regulator of G-protein signaling, RGS"/>
    <property type="match status" value="1"/>
</dbReference>
<dbReference type="InterPro" id="IPR036871">
    <property type="entry name" value="PX_dom_sf"/>
</dbReference>
<feature type="transmembrane region" description="Helical" evidence="8">
    <location>
        <begin position="53"/>
        <end position="75"/>
    </location>
</feature>
<dbReference type="Pfam" id="PF02194">
    <property type="entry name" value="PXA"/>
    <property type="match status" value="1"/>
</dbReference>
<evidence type="ECO:0000256" key="8">
    <source>
        <dbReference type="SAM" id="Phobius"/>
    </source>
</evidence>
<dbReference type="PANTHER" id="PTHR22775:SF44">
    <property type="entry name" value="SORTING NEXIN-14"/>
    <property type="match status" value="1"/>
</dbReference>
<dbReference type="GO" id="GO:0030425">
    <property type="term" value="C:dendrite"/>
    <property type="evidence" value="ECO:0007669"/>
    <property type="project" value="UniProtKB-SubCell"/>
</dbReference>
<dbReference type="CTD" id="57231"/>
<evidence type="ECO:0000259" key="9">
    <source>
        <dbReference type="PROSITE" id="PS50132"/>
    </source>
</evidence>
<dbReference type="GO" id="GO:0080025">
    <property type="term" value="F:phosphatidylinositol-3,5-bisphosphate binding"/>
    <property type="evidence" value="ECO:0007669"/>
    <property type="project" value="InterPro"/>
</dbReference>
<dbReference type="RefSeq" id="XP_019352357.1">
    <property type="nucleotide sequence ID" value="XM_019496812.2"/>
</dbReference>
<dbReference type="Proteomes" id="UP000050525">
    <property type="component" value="Unassembled WGS sequence"/>
</dbReference>
<dbReference type="PROSITE" id="PS50195">
    <property type="entry name" value="PX"/>
    <property type="match status" value="1"/>
</dbReference>
<keyword evidence="13" id="KW-1185">Reference proteome</keyword>
<comment type="similarity">
    <text evidence="2">Belongs to the sorting nexin family.</text>
</comment>
<evidence type="ECO:0000256" key="6">
    <source>
        <dbReference type="ARBA" id="ARBA00023273"/>
    </source>
</evidence>
<dbReference type="InterPro" id="IPR001683">
    <property type="entry name" value="PX_dom"/>
</dbReference>
<evidence type="ECO:0000259" key="10">
    <source>
        <dbReference type="PROSITE" id="PS50195"/>
    </source>
</evidence>
<name>A0A151MTY1_ALLMI</name>
<dbReference type="InterPro" id="IPR044926">
    <property type="entry name" value="RGS_subdomain_2"/>
</dbReference>
<dbReference type="CDD" id="cd08722">
    <property type="entry name" value="RGS_SNX14"/>
    <property type="match status" value="1"/>
</dbReference>
<dbReference type="InterPro" id="IPR016137">
    <property type="entry name" value="RGS"/>
</dbReference>
<evidence type="ECO:0000256" key="3">
    <source>
        <dbReference type="ARBA" id="ARBA00022448"/>
    </source>
</evidence>
<keyword evidence="5" id="KW-0653">Protein transport</keyword>
<feature type="transmembrane region" description="Helical" evidence="8">
    <location>
        <begin position="28"/>
        <end position="46"/>
    </location>
</feature>
<dbReference type="PROSITE" id="PS51207">
    <property type="entry name" value="PXA"/>
    <property type="match status" value="1"/>
</dbReference>
<dbReference type="Pfam" id="PF08628">
    <property type="entry name" value="Nexin_C"/>
    <property type="match status" value="1"/>
</dbReference>
<evidence type="ECO:0000256" key="2">
    <source>
        <dbReference type="ARBA" id="ARBA00010883"/>
    </source>
</evidence>
<dbReference type="InterPro" id="IPR013937">
    <property type="entry name" value="Sorting_nexin_C"/>
</dbReference>
<dbReference type="InterPro" id="IPR037436">
    <property type="entry name" value="SNX14_PX"/>
</dbReference>
<dbReference type="CDD" id="cd06877">
    <property type="entry name" value="PX_SNX14"/>
    <property type="match status" value="1"/>
</dbReference>
<dbReference type="SMART" id="SM00315">
    <property type="entry name" value="RGS"/>
    <property type="match status" value="1"/>
</dbReference>
<evidence type="ECO:0000256" key="4">
    <source>
        <dbReference type="ARBA" id="ARBA00022553"/>
    </source>
</evidence>
<comment type="subcellular location">
    <subcellularLocation>
        <location evidence="1">Cell projection</location>
        <location evidence="1">Dendrite</location>
    </subcellularLocation>
</comment>
<keyword evidence="3" id="KW-0813">Transport</keyword>
<dbReference type="GO" id="GO:0015031">
    <property type="term" value="P:protein transport"/>
    <property type="evidence" value="ECO:0007669"/>
    <property type="project" value="UniProtKB-KW"/>
</dbReference>
<feature type="domain" description="PX" evidence="10">
    <location>
        <begin position="560"/>
        <end position="680"/>
    </location>
</feature>
<keyword evidence="8" id="KW-0812">Transmembrane</keyword>
<proteinExistence type="inferred from homology"/>
<keyword evidence="8" id="KW-1133">Transmembrane helix</keyword>
<dbReference type="EMBL" id="AKHW03005050">
    <property type="protein sequence ID" value="KYO27973.1"/>
    <property type="molecule type" value="Genomic_DNA"/>
</dbReference>
<dbReference type="PROSITE" id="PS50132">
    <property type="entry name" value="RGS"/>
    <property type="match status" value="1"/>
</dbReference>
<dbReference type="Gene3D" id="1.10.167.10">
    <property type="entry name" value="Regulator of G-protein Signalling 4, domain 2"/>
    <property type="match status" value="1"/>
</dbReference>
<evidence type="ECO:0000256" key="5">
    <source>
        <dbReference type="ARBA" id="ARBA00022927"/>
    </source>
</evidence>
<dbReference type="GeneID" id="102575385"/>
<organism evidence="12 13">
    <name type="scientific">Alligator mississippiensis</name>
    <name type="common">American alligator</name>
    <dbReference type="NCBI Taxonomy" id="8496"/>
    <lineage>
        <taxon>Eukaryota</taxon>
        <taxon>Metazoa</taxon>
        <taxon>Chordata</taxon>
        <taxon>Craniata</taxon>
        <taxon>Vertebrata</taxon>
        <taxon>Euteleostomi</taxon>
        <taxon>Archelosauria</taxon>
        <taxon>Archosauria</taxon>
        <taxon>Crocodylia</taxon>
        <taxon>Alligatoridae</taxon>
        <taxon>Alligatorinae</taxon>
        <taxon>Alligator</taxon>
    </lineage>
</organism>
<dbReference type="GO" id="GO:0097352">
    <property type="term" value="P:autophagosome maturation"/>
    <property type="evidence" value="ECO:0007669"/>
    <property type="project" value="TreeGrafter"/>
</dbReference>
<evidence type="ECO:0000313" key="13">
    <source>
        <dbReference type="Proteomes" id="UP000050525"/>
    </source>
</evidence>
<keyword evidence="6" id="KW-0966">Cell projection</keyword>
<feature type="domain" description="PXA" evidence="11">
    <location>
        <begin position="129"/>
        <end position="303"/>
    </location>
</feature>
<keyword evidence="4" id="KW-0597">Phosphoprotein</keyword>
<protein>
    <recommendedName>
        <fullName evidence="7">Sorting nexin-14</fullName>
    </recommendedName>
</protein>
<dbReference type="Pfam" id="PF00787">
    <property type="entry name" value="PX"/>
    <property type="match status" value="1"/>
</dbReference>
<accession>A0A151MTY1</accession>
<keyword evidence="8" id="KW-0472">Membrane</keyword>
<dbReference type="Gene3D" id="3.30.1520.10">
    <property type="entry name" value="Phox-like domain"/>
    <property type="match status" value="1"/>
</dbReference>
<dbReference type="AlphaFoldDB" id="A0A151MTY1"/>
<evidence type="ECO:0000256" key="7">
    <source>
        <dbReference type="ARBA" id="ARBA00071933"/>
    </source>
</evidence>
<reference evidence="12 13" key="1">
    <citation type="journal article" date="2012" name="Genome Biol.">
        <title>Sequencing three crocodilian genomes to illuminate the evolution of archosaurs and amniotes.</title>
        <authorList>
            <person name="St John J.A."/>
            <person name="Braun E.L."/>
            <person name="Isberg S.R."/>
            <person name="Miles L.G."/>
            <person name="Chong A.Y."/>
            <person name="Gongora J."/>
            <person name="Dalzell P."/>
            <person name="Moran C."/>
            <person name="Bed'hom B."/>
            <person name="Abzhanov A."/>
            <person name="Burgess S.C."/>
            <person name="Cooksey A.M."/>
            <person name="Castoe T.A."/>
            <person name="Crawford N.G."/>
            <person name="Densmore L.D."/>
            <person name="Drew J.C."/>
            <person name="Edwards S.V."/>
            <person name="Faircloth B.C."/>
            <person name="Fujita M.K."/>
            <person name="Greenwold M.J."/>
            <person name="Hoffmann F.G."/>
            <person name="Howard J.M."/>
            <person name="Iguchi T."/>
            <person name="Janes D.E."/>
            <person name="Khan S.Y."/>
            <person name="Kohno S."/>
            <person name="de Koning A.J."/>
            <person name="Lance S.L."/>
            <person name="McCarthy F.M."/>
            <person name="McCormack J.E."/>
            <person name="Merchant M.E."/>
            <person name="Peterson D.G."/>
            <person name="Pollock D.D."/>
            <person name="Pourmand N."/>
            <person name="Raney B.J."/>
            <person name="Roessler K.A."/>
            <person name="Sanford J.R."/>
            <person name="Sawyer R.H."/>
            <person name="Schmidt C.J."/>
            <person name="Triplett E.W."/>
            <person name="Tuberville T.D."/>
            <person name="Venegas-Anaya M."/>
            <person name="Howard J.T."/>
            <person name="Jarvis E.D."/>
            <person name="Guillette L.J.Jr."/>
            <person name="Glenn T.C."/>
            <person name="Green R.E."/>
            <person name="Ray D.A."/>
        </authorList>
    </citation>
    <scope>NUCLEOTIDE SEQUENCE [LARGE SCALE GENOMIC DNA]</scope>
    <source>
        <strain evidence="12">KSC_2009_1</strain>
    </source>
</reference>
<dbReference type="SUPFAM" id="SSF64268">
    <property type="entry name" value="PX domain"/>
    <property type="match status" value="1"/>
</dbReference>
<dbReference type="InterPro" id="IPR037892">
    <property type="entry name" value="SNX14_RGS"/>
</dbReference>
<dbReference type="FunFam" id="3.30.1520.10:FF:000007">
    <property type="entry name" value="sorting nexin-14 isoform X1"/>
    <property type="match status" value="1"/>
</dbReference>
<comment type="caution">
    <text evidence="12">The sequence shown here is derived from an EMBL/GenBank/DDBJ whole genome shotgun (WGS) entry which is preliminary data.</text>
</comment>
<dbReference type="InterPro" id="IPR003114">
    <property type="entry name" value="Phox_assoc"/>
</dbReference>
<dbReference type="SMART" id="SM00313">
    <property type="entry name" value="PXA"/>
    <property type="match status" value="1"/>
</dbReference>
<sequence>MGWVRAAGEWLRRRVRGAEALRETCRQFPLFCCLLLGLSAATVLLIRYLHILMIFWSFVAGVVTFYCSLGLDFLFPNILFTVRYKPKLELQELFPQGHSCAVCGKVKCKRHRPALVLENYQPWLDLKVPSKVDASLSEVLELVLENFVYPWYSEVTDDESFVDELRATLRFFTSVLVRRIHKVDIPSVITKKMLKAAMKHIEVIAKARQKVQNAEFLQQAALEEYGPELHVALRSRRDELHYLRKLTEMLFPCILPPKAMECRSLTLLIREILSGSVFLPSMDFIADPDTVNHLLLIFIDDSPPEKATEPASSLVPFLQKFAEPRNKKTSVLKLELKEIREEQDLLFRFMNFLKQEGAVHVLQFCLTVEEFNDKILRPELTNAEKKSIHEEVQKIYKTYCLEESVDKIRFDPFIVEEIQRIAEGPYVDVVKLQTMRCLFEAYEHVLSLLENFFAPMFCHSDEYFRHLLKGAESPVRNSRTNRTTQKRGETFAISRIGSKIKGVFKSTTMEGAILPNYGLAEGEDDFIEEGIVVMEDDSPVEAISTPSTPRNLAAWKISIPYVDFFDDPSLERRERKERIPVFCIDVERNDRRAVGHEPEHWSVYRRYLEFYVLESKLTEFHGTFPDAQLPSKRIIGPKNYEFLKSKREEFQEYLQKLLQHPELSNSQLLADFLSPNGGETQFLDKMLPDVNLGKMIKSVPGKLMKEKGQHLEPFIMNFINSCESPKPKPSRPELTILSPTSENNKKLFNDLFKNNANRSENTERRQNQNYFMEMVTVEGVYDYLMYVGRVVFRVPDWLHHLLMGGRILFKNTLEMYTDCYLQYKLDQLFQEHRLVSLITLLRDAVFCENTEPRSLHDKQKRAKQTFEEMMRYIPDLISKCIGEEAKYEGIRLLFDGMQQPVLNKQLTYVLLDIGIQELFPEINKVQKEATSVSSWM</sequence>
<dbReference type="PANTHER" id="PTHR22775">
    <property type="entry name" value="SORTING NEXIN"/>
    <property type="match status" value="1"/>
</dbReference>
<dbReference type="Pfam" id="PF00615">
    <property type="entry name" value="RGS"/>
    <property type="match status" value="1"/>
</dbReference>
<evidence type="ECO:0000256" key="1">
    <source>
        <dbReference type="ARBA" id="ARBA00004279"/>
    </source>
</evidence>
<feature type="domain" description="RGS" evidence="9">
    <location>
        <begin position="335"/>
        <end position="467"/>
    </location>
</feature>
<dbReference type="SMART" id="SM00312">
    <property type="entry name" value="PX"/>
    <property type="match status" value="1"/>
</dbReference>
<dbReference type="InterPro" id="IPR036305">
    <property type="entry name" value="RGS_sf"/>
</dbReference>
<evidence type="ECO:0000313" key="12">
    <source>
        <dbReference type="EMBL" id="KYO27973.1"/>
    </source>
</evidence>
<dbReference type="GO" id="GO:0005770">
    <property type="term" value="C:late endosome"/>
    <property type="evidence" value="ECO:0007669"/>
    <property type="project" value="TreeGrafter"/>
</dbReference>
<evidence type="ECO:0000259" key="11">
    <source>
        <dbReference type="PROSITE" id="PS51207"/>
    </source>
</evidence>